<dbReference type="InterPro" id="IPR001647">
    <property type="entry name" value="HTH_TetR"/>
</dbReference>
<evidence type="ECO:0000256" key="4">
    <source>
        <dbReference type="PROSITE-ProRule" id="PRU00335"/>
    </source>
</evidence>
<organism evidence="6 7">
    <name type="scientific">Phenylobacterium kunshanense</name>
    <dbReference type="NCBI Taxonomy" id="1445034"/>
    <lineage>
        <taxon>Bacteria</taxon>
        <taxon>Pseudomonadati</taxon>
        <taxon>Pseudomonadota</taxon>
        <taxon>Alphaproteobacteria</taxon>
        <taxon>Caulobacterales</taxon>
        <taxon>Caulobacteraceae</taxon>
        <taxon>Phenylobacterium</taxon>
    </lineage>
</organism>
<dbReference type="EMBL" id="QFYS01000002">
    <property type="protein sequence ID" value="RAK67706.1"/>
    <property type="molecule type" value="Genomic_DNA"/>
</dbReference>
<keyword evidence="3" id="KW-0804">Transcription</keyword>
<keyword evidence="2 4" id="KW-0238">DNA-binding</keyword>
<dbReference type="InterPro" id="IPR004111">
    <property type="entry name" value="Repressor_TetR_C"/>
</dbReference>
<evidence type="ECO:0000313" key="6">
    <source>
        <dbReference type="EMBL" id="RAK67706.1"/>
    </source>
</evidence>
<evidence type="ECO:0000259" key="5">
    <source>
        <dbReference type="PROSITE" id="PS50977"/>
    </source>
</evidence>
<keyword evidence="1" id="KW-0805">Transcription regulation</keyword>
<feature type="domain" description="HTH tetR-type" evidence="5">
    <location>
        <begin position="32"/>
        <end position="92"/>
    </location>
</feature>
<gene>
    <name evidence="6" type="ORF">DJ019_07325</name>
</gene>
<name>A0A328BNZ4_9CAUL</name>
<dbReference type="AlphaFoldDB" id="A0A328BNZ4"/>
<dbReference type="OrthoDB" id="329481at2"/>
<dbReference type="Gene3D" id="1.10.357.10">
    <property type="entry name" value="Tetracycline Repressor, domain 2"/>
    <property type="match status" value="1"/>
</dbReference>
<accession>A0A328BNZ4</accession>
<protein>
    <submittedName>
        <fullName evidence="6">TetR/AcrR family transcriptional regulator</fullName>
    </submittedName>
</protein>
<proteinExistence type="predicted"/>
<dbReference type="Pfam" id="PF00440">
    <property type="entry name" value="TetR_N"/>
    <property type="match status" value="1"/>
</dbReference>
<dbReference type="Pfam" id="PF02909">
    <property type="entry name" value="TetR_C_1"/>
    <property type="match status" value="1"/>
</dbReference>
<comment type="caution">
    <text evidence="6">The sequence shown here is derived from an EMBL/GenBank/DDBJ whole genome shotgun (WGS) entry which is preliminary data.</text>
</comment>
<dbReference type="InterPro" id="IPR050109">
    <property type="entry name" value="HTH-type_TetR-like_transc_reg"/>
</dbReference>
<dbReference type="InterPro" id="IPR036271">
    <property type="entry name" value="Tet_transcr_reg_TetR-rel_C_sf"/>
</dbReference>
<dbReference type="PROSITE" id="PS50977">
    <property type="entry name" value="HTH_TETR_2"/>
    <property type="match status" value="1"/>
</dbReference>
<dbReference type="SUPFAM" id="SSF46689">
    <property type="entry name" value="Homeodomain-like"/>
    <property type="match status" value="1"/>
</dbReference>
<dbReference type="RefSeq" id="WP_111275315.1">
    <property type="nucleotide sequence ID" value="NZ_QFYS01000002.1"/>
</dbReference>
<dbReference type="PANTHER" id="PTHR30055:SF151">
    <property type="entry name" value="TRANSCRIPTIONAL REGULATORY PROTEIN"/>
    <property type="match status" value="1"/>
</dbReference>
<evidence type="ECO:0000313" key="7">
    <source>
        <dbReference type="Proteomes" id="UP000249524"/>
    </source>
</evidence>
<dbReference type="Proteomes" id="UP000249524">
    <property type="component" value="Unassembled WGS sequence"/>
</dbReference>
<evidence type="ECO:0000256" key="2">
    <source>
        <dbReference type="ARBA" id="ARBA00023125"/>
    </source>
</evidence>
<dbReference type="GO" id="GO:0045892">
    <property type="term" value="P:negative regulation of DNA-templated transcription"/>
    <property type="evidence" value="ECO:0007669"/>
    <property type="project" value="InterPro"/>
</dbReference>
<reference evidence="6 7" key="1">
    <citation type="submission" date="2018-05" db="EMBL/GenBank/DDBJ databases">
        <authorList>
            <person name="Lanie J.A."/>
            <person name="Ng W.-L."/>
            <person name="Kazmierczak K.M."/>
            <person name="Andrzejewski T.M."/>
            <person name="Davidsen T.M."/>
            <person name="Wayne K.J."/>
            <person name="Tettelin H."/>
            <person name="Glass J.I."/>
            <person name="Rusch D."/>
            <person name="Podicherti R."/>
            <person name="Tsui H.-C.T."/>
            <person name="Winkler M.E."/>
        </authorList>
    </citation>
    <scope>NUCLEOTIDE SEQUENCE [LARGE SCALE GENOMIC DNA]</scope>
    <source>
        <strain evidence="6 7">BUT-10</strain>
    </source>
</reference>
<dbReference type="PANTHER" id="PTHR30055">
    <property type="entry name" value="HTH-TYPE TRANSCRIPTIONAL REGULATOR RUTR"/>
    <property type="match status" value="1"/>
</dbReference>
<keyword evidence="7" id="KW-1185">Reference proteome</keyword>
<evidence type="ECO:0000256" key="1">
    <source>
        <dbReference type="ARBA" id="ARBA00023015"/>
    </source>
</evidence>
<feature type="DNA-binding region" description="H-T-H motif" evidence="4">
    <location>
        <begin position="55"/>
        <end position="74"/>
    </location>
</feature>
<dbReference type="InterPro" id="IPR009057">
    <property type="entry name" value="Homeodomain-like_sf"/>
</dbReference>
<dbReference type="GO" id="GO:0000976">
    <property type="term" value="F:transcription cis-regulatory region binding"/>
    <property type="evidence" value="ECO:0007669"/>
    <property type="project" value="TreeGrafter"/>
</dbReference>
<dbReference type="SUPFAM" id="SSF48498">
    <property type="entry name" value="Tetracyclin repressor-like, C-terminal domain"/>
    <property type="match status" value="1"/>
</dbReference>
<evidence type="ECO:0000256" key="3">
    <source>
        <dbReference type="ARBA" id="ARBA00023163"/>
    </source>
</evidence>
<sequence length="257" mass="28558">MTQDTTNGADPRRRIDLLWGAAEPGRRGPKPRYSVDEVVAAAISVADAEGLSAISVRRIAVELGVSPMSIYTYVPSKAELVDLMLDRVLGEVRDVEAECSGWRECLTAIACERWALAERHPWTLDLAMHRPPLGPNLVRRHEAALRILDGTGLDELTKDLVIDVLHQFLLGALKEARDAREAERVSGLTDEQWFAEAEPAIKARLDPERFPFVLRLGEAWRTADKAVFADPMWRFRFGLGVVLDGIEALIDARRAAA</sequence>
<dbReference type="Gene3D" id="1.10.10.60">
    <property type="entry name" value="Homeodomain-like"/>
    <property type="match status" value="1"/>
</dbReference>
<dbReference type="GO" id="GO:0003700">
    <property type="term" value="F:DNA-binding transcription factor activity"/>
    <property type="evidence" value="ECO:0007669"/>
    <property type="project" value="TreeGrafter"/>
</dbReference>